<dbReference type="SUPFAM" id="SSF52317">
    <property type="entry name" value="Class I glutamine amidotransferase-like"/>
    <property type="match status" value="1"/>
</dbReference>
<dbReference type="Pfam" id="PF03575">
    <property type="entry name" value="Peptidase_S51"/>
    <property type="match status" value="1"/>
</dbReference>
<evidence type="ECO:0000313" key="6">
    <source>
        <dbReference type="Proteomes" id="UP000240357"/>
    </source>
</evidence>
<sequence length="257" mass="28388">MRTLLLSLLFLLAVIKYSYGQTKVVTTSPTKTVFAYGGDLNKDFLKYVIGLTQKSNPKICFLPTAGADNPYVINYWYELCLNFPVKPSVQKMFVNSSPGQKSFAEHLLDMDAIVVGGGNTLNMMGIWRAQGIDTVLQKAYEKGIVLAGGSAGSLCWFTSGLSDSRPEKLSIVECLGFIKASHCPHFSSEKSRKPLYLESIRKKEIPAGYACDDLAGMLFQNGKLVKAVTLDKTNNVYFISEKDGKIDEQKLVTELIK</sequence>
<dbReference type="EMBL" id="PYFT01000001">
    <property type="protein sequence ID" value="PSR56378.1"/>
    <property type="molecule type" value="Genomic_DNA"/>
</dbReference>
<comment type="caution">
    <text evidence="5">The sequence shown here is derived from an EMBL/GenBank/DDBJ whole genome shotgun (WGS) entry which is preliminary data.</text>
</comment>
<keyword evidence="2" id="KW-0645">Protease</keyword>
<comment type="similarity">
    <text evidence="1">Belongs to the peptidase S51 family.</text>
</comment>
<proteinExistence type="inferred from homology"/>
<dbReference type="PANTHER" id="PTHR20842">
    <property type="entry name" value="PROTEASE S51 ALPHA-ASPARTYL DIPEPTIDASE"/>
    <property type="match status" value="1"/>
</dbReference>
<keyword evidence="6" id="KW-1185">Reference proteome</keyword>
<dbReference type="PANTHER" id="PTHR20842:SF0">
    <property type="entry name" value="ALPHA-ASPARTYL DIPEPTIDASE"/>
    <property type="match status" value="1"/>
</dbReference>
<dbReference type="RefSeq" id="WP_106932556.1">
    <property type="nucleotide sequence ID" value="NZ_PYFT01000001.1"/>
</dbReference>
<evidence type="ECO:0000256" key="1">
    <source>
        <dbReference type="ARBA" id="ARBA00006534"/>
    </source>
</evidence>
<reference evidence="5 6" key="1">
    <citation type="submission" date="2018-03" db="EMBL/GenBank/DDBJ databases">
        <title>Adhaeribacter sp. HMF7605 Genome sequencing and assembly.</title>
        <authorList>
            <person name="Kang H."/>
            <person name="Kang J."/>
            <person name="Cha I."/>
            <person name="Kim H."/>
            <person name="Joh K."/>
        </authorList>
    </citation>
    <scope>NUCLEOTIDE SEQUENCE [LARGE SCALE GENOMIC DNA]</scope>
    <source>
        <strain evidence="5 6">HMF7605</strain>
    </source>
</reference>
<protein>
    <submittedName>
        <fullName evidence="5">Peptidase E</fullName>
    </submittedName>
</protein>
<keyword evidence="4" id="KW-0720">Serine protease</keyword>
<dbReference type="GO" id="GO:0006508">
    <property type="term" value="P:proteolysis"/>
    <property type="evidence" value="ECO:0007669"/>
    <property type="project" value="UniProtKB-KW"/>
</dbReference>
<gene>
    <name evidence="5" type="ORF">AHMF7605_24205</name>
</gene>
<keyword evidence="3" id="KW-0378">Hydrolase</keyword>
<evidence type="ECO:0000313" key="5">
    <source>
        <dbReference type="EMBL" id="PSR56378.1"/>
    </source>
</evidence>
<evidence type="ECO:0000256" key="2">
    <source>
        <dbReference type="ARBA" id="ARBA00022670"/>
    </source>
</evidence>
<accession>A0A2T2YLJ1</accession>
<evidence type="ECO:0000256" key="3">
    <source>
        <dbReference type="ARBA" id="ARBA00022801"/>
    </source>
</evidence>
<dbReference type="AlphaFoldDB" id="A0A2T2YLJ1"/>
<dbReference type="GO" id="GO:0008236">
    <property type="term" value="F:serine-type peptidase activity"/>
    <property type="evidence" value="ECO:0007669"/>
    <property type="project" value="UniProtKB-KW"/>
</dbReference>
<name>A0A2T2YLJ1_9BACT</name>
<dbReference type="OrthoDB" id="9778515at2"/>
<dbReference type="CDD" id="cd03146">
    <property type="entry name" value="GAT1_Peptidase_E"/>
    <property type="match status" value="1"/>
</dbReference>
<evidence type="ECO:0000256" key="4">
    <source>
        <dbReference type="ARBA" id="ARBA00022825"/>
    </source>
</evidence>
<dbReference type="InterPro" id="IPR029062">
    <property type="entry name" value="Class_I_gatase-like"/>
</dbReference>
<dbReference type="Proteomes" id="UP000240357">
    <property type="component" value="Unassembled WGS sequence"/>
</dbReference>
<organism evidence="5 6">
    <name type="scientific">Adhaeribacter arboris</name>
    <dbReference type="NCBI Taxonomy" id="2072846"/>
    <lineage>
        <taxon>Bacteria</taxon>
        <taxon>Pseudomonadati</taxon>
        <taxon>Bacteroidota</taxon>
        <taxon>Cytophagia</taxon>
        <taxon>Cytophagales</taxon>
        <taxon>Hymenobacteraceae</taxon>
        <taxon>Adhaeribacter</taxon>
    </lineage>
</organism>
<dbReference type="Gene3D" id="3.40.50.880">
    <property type="match status" value="1"/>
</dbReference>
<dbReference type="InterPro" id="IPR005320">
    <property type="entry name" value="Peptidase_S51"/>
</dbReference>